<keyword evidence="4" id="KW-0862">Zinc</keyword>
<dbReference type="GO" id="GO:0043565">
    <property type="term" value="F:sequence-specific DNA binding"/>
    <property type="evidence" value="ECO:0007669"/>
    <property type="project" value="InterPro"/>
</dbReference>
<keyword evidence="3" id="KW-0863">Zinc-finger</keyword>
<dbReference type="GO" id="GO:0003700">
    <property type="term" value="F:DNA-binding transcription factor activity"/>
    <property type="evidence" value="ECO:0007669"/>
    <property type="project" value="InterPro"/>
</dbReference>
<dbReference type="InterPro" id="IPR001628">
    <property type="entry name" value="Znf_hrmn_rcpt"/>
</dbReference>
<evidence type="ECO:0008006" key="14">
    <source>
        <dbReference type="Google" id="ProtNLM"/>
    </source>
</evidence>
<evidence type="ECO:0000313" key="13">
    <source>
        <dbReference type="Proteomes" id="UP000008281"/>
    </source>
</evidence>
<evidence type="ECO:0000256" key="5">
    <source>
        <dbReference type="ARBA" id="ARBA00023015"/>
    </source>
</evidence>
<dbReference type="eggNOG" id="ENOG502TJMB">
    <property type="taxonomic scope" value="Eukaryota"/>
</dbReference>
<evidence type="ECO:0000256" key="1">
    <source>
        <dbReference type="ARBA" id="ARBA00005993"/>
    </source>
</evidence>
<feature type="domain" description="Nuclear receptor" evidence="10">
    <location>
        <begin position="9"/>
        <end position="82"/>
    </location>
</feature>
<dbReference type="PROSITE" id="PS51843">
    <property type="entry name" value="NR_LBD"/>
    <property type="match status" value="1"/>
</dbReference>
<dbReference type="EMBL" id="DS268414">
    <property type="protein sequence ID" value="EFP09605.1"/>
    <property type="molecule type" value="Genomic_DNA"/>
</dbReference>
<dbReference type="SMART" id="SM00430">
    <property type="entry name" value="HOLI"/>
    <property type="match status" value="1"/>
</dbReference>
<dbReference type="SUPFAM" id="SSF57716">
    <property type="entry name" value="Glucocorticoid receptor-like (DNA-binding domain)"/>
    <property type="match status" value="1"/>
</dbReference>
<dbReference type="PROSITE" id="PS51030">
    <property type="entry name" value="NUCLEAR_REC_DBD_2"/>
    <property type="match status" value="1"/>
</dbReference>
<keyword evidence="9" id="KW-0539">Nucleus</keyword>
<evidence type="ECO:0000256" key="6">
    <source>
        <dbReference type="ARBA" id="ARBA00023125"/>
    </source>
</evidence>
<evidence type="ECO:0000256" key="8">
    <source>
        <dbReference type="ARBA" id="ARBA00023170"/>
    </source>
</evidence>
<dbReference type="STRING" id="31234.E3LST7"/>
<keyword evidence="6" id="KW-0238">DNA-binding</keyword>
<dbReference type="Gene3D" id="1.10.565.10">
    <property type="entry name" value="Retinoid X Receptor"/>
    <property type="match status" value="1"/>
</dbReference>
<keyword evidence="2" id="KW-0479">Metal-binding</keyword>
<organism evidence="13">
    <name type="scientific">Caenorhabditis remanei</name>
    <name type="common">Caenorhabditis vulgaris</name>
    <dbReference type="NCBI Taxonomy" id="31234"/>
    <lineage>
        <taxon>Eukaryota</taxon>
        <taxon>Metazoa</taxon>
        <taxon>Ecdysozoa</taxon>
        <taxon>Nematoda</taxon>
        <taxon>Chromadorea</taxon>
        <taxon>Rhabditida</taxon>
        <taxon>Rhabditina</taxon>
        <taxon>Rhabditomorpha</taxon>
        <taxon>Rhabditoidea</taxon>
        <taxon>Rhabditidae</taxon>
        <taxon>Peloderinae</taxon>
        <taxon>Caenorhabditis</taxon>
    </lineage>
</organism>
<evidence type="ECO:0000256" key="2">
    <source>
        <dbReference type="ARBA" id="ARBA00022723"/>
    </source>
</evidence>
<dbReference type="SUPFAM" id="SSF48508">
    <property type="entry name" value="Nuclear receptor ligand-binding domain"/>
    <property type="match status" value="1"/>
</dbReference>
<dbReference type="InterPro" id="IPR000536">
    <property type="entry name" value="Nucl_hrmn_rcpt_lig-bd"/>
</dbReference>
<dbReference type="AlphaFoldDB" id="E3LST7"/>
<evidence type="ECO:0000256" key="9">
    <source>
        <dbReference type="ARBA" id="ARBA00023242"/>
    </source>
</evidence>
<evidence type="ECO:0000256" key="4">
    <source>
        <dbReference type="ARBA" id="ARBA00022833"/>
    </source>
</evidence>
<dbReference type="PANTHER" id="PTHR45886">
    <property type="entry name" value="NUCLEAR HORMONE RECEPTOR FAMILY-RELATED-RELATED"/>
    <property type="match status" value="1"/>
</dbReference>
<dbReference type="InterPro" id="IPR035500">
    <property type="entry name" value="NHR-like_dom_sf"/>
</dbReference>
<dbReference type="InParanoid" id="E3LST7"/>
<keyword evidence="7" id="KW-0804">Transcription</keyword>
<dbReference type="InterPro" id="IPR013088">
    <property type="entry name" value="Znf_NHR/GATA"/>
</dbReference>
<feature type="domain" description="NR LBD" evidence="11">
    <location>
        <begin position="106"/>
        <end position="341"/>
    </location>
</feature>
<dbReference type="Pfam" id="PF00104">
    <property type="entry name" value="Hormone_recep"/>
    <property type="match status" value="1"/>
</dbReference>
<evidence type="ECO:0000259" key="10">
    <source>
        <dbReference type="PROSITE" id="PS51030"/>
    </source>
</evidence>
<evidence type="ECO:0000259" key="11">
    <source>
        <dbReference type="PROSITE" id="PS51843"/>
    </source>
</evidence>
<evidence type="ECO:0000256" key="3">
    <source>
        <dbReference type="ARBA" id="ARBA00022771"/>
    </source>
</evidence>
<evidence type="ECO:0000256" key="7">
    <source>
        <dbReference type="ARBA" id="ARBA00023163"/>
    </source>
</evidence>
<comment type="similarity">
    <text evidence="1">Belongs to the nuclear hormone receptor family.</text>
</comment>
<keyword evidence="5" id="KW-0805">Transcription regulation</keyword>
<keyword evidence="8" id="KW-0675">Receptor</keyword>
<sequence>MAERNRNMAIACEVCGTADNVIMFYRRKNLCNRCKQFSRRITKATTPIVCNCTGECSPSGTCREGRLAKCAEIGLNIFDEKLEKLFKNLMDWNERRLFNFTNSQPTEDLSLEEIMNRGTIEFTERSPSDHNLTSHQWASLQNITTIEFMKGFHFVKFLNPEETTAFIKKTYFKTTIFFMAMASFQSNRDSMIFPGNKDVFPEESVDIQQRHDKLFKRIRCLLISKFIEFRVTKEEFLLLSVLISCDPNIIMEPNSDDGSTNPNLTKKGMNLIRTYYNFHQVVLMDYCRKNYKLNYWPNRLQKLLSLILVLIDTMGDLGKTHSLFQFVESGVKLNKLVDDFF</sequence>
<evidence type="ECO:0000313" key="12">
    <source>
        <dbReference type="EMBL" id="EFP09605.1"/>
    </source>
</evidence>
<proteinExistence type="inferred from homology"/>
<gene>
    <name evidence="12" type="ORF">CRE_25081</name>
</gene>
<dbReference type="Gene3D" id="3.30.50.10">
    <property type="entry name" value="Erythroid Transcription Factor GATA-1, subunit A"/>
    <property type="match status" value="1"/>
</dbReference>
<reference evidence="12" key="1">
    <citation type="submission" date="2007-07" db="EMBL/GenBank/DDBJ databases">
        <title>PCAP assembly of the Caenorhabditis remanei genome.</title>
        <authorList>
            <consortium name="The Caenorhabditis remanei Sequencing Consortium"/>
            <person name="Wilson R.K."/>
        </authorList>
    </citation>
    <scope>NUCLEOTIDE SEQUENCE [LARGE SCALE GENOMIC DNA]</scope>
    <source>
        <strain evidence="12">PB4641</strain>
    </source>
</reference>
<name>E3LST7_CAERE</name>
<dbReference type="HOGENOM" id="CLU_007368_3_0_1"/>
<dbReference type="Proteomes" id="UP000008281">
    <property type="component" value="Unassembled WGS sequence"/>
</dbReference>
<accession>E3LST7</accession>
<dbReference type="OrthoDB" id="10443060at2759"/>
<protein>
    <recommendedName>
        <fullName evidence="14">NR LBD domain-containing protein</fullName>
    </recommendedName>
</protein>
<dbReference type="GO" id="GO:0008270">
    <property type="term" value="F:zinc ion binding"/>
    <property type="evidence" value="ECO:0007669"/>
    <property type="project" value="UniProtKB-KW"/>
</dbReference>
<keyword evidence="13" id="KW-1185">Reference proteome</keyword>
<dbReference type="PANTHER" id="PTHR45886:SF15">
    <property type="entry name" value="NR LBD DOMAIN-CONTAINING PROTEIN"/>
    <property type="match status" value="1"/>
</dbReference>